<keyword evidence="1" id="KW-0812">Transmembrane</keyword>
<dbReference type="AlphaFoldDB" id="A0A9Q9BA95"/>
<dbReference type="InterPro" id="IPR046623">
    <property type="entry name" value="DUF6536"/>
</dbReference>
<name>A0A9Q9BA95_9PEZI</name>
<reference evidence="3" key="1">
    <citation type="submission" date="2022-06" db="EMBL/GenBank/DDBJ databases">
        <title>Complete genome sequences of two strains of the flax pathogen Septoria linicola.</title>
        <authorList>
            <person name="Lapalu N."/>
            <person name="Simon A."/>
            <person name="Demenou B."/>
            <person name="Paumier D."/>
            <person name="Guillot M.-P."/>
            <person name="Gout L."/>
            <person name="Valade R."/>
        </authorList>
    </citation>
    <scope>NUCLEOTIDE SEQUENCE</scope>
    <source>
        <strain evidence="3">SE15195</strain>
    </source>
</reference>
<proteinExistence type="predicted"/>
<dbReference type="Proteomes" id="UP001056384">
    <property type="component" value="Chromosome 12"/>
</dbReference>
<gene>
    <name evidence="3" type="ORF">Slin15195_G125650</name>
</gene>
<protein>
    <recommendedName>
        <fullName evidence="2">DUF6536 domain-containing protein</fullName>
    </recommendedName>
</protein>
<keyword evidence="4" id="KW-1185">Reference proteome</keyword>
<keyword evidence="1" id="KW-1133">Transmembrane helix</keyword>
<feature type="transmembrane region" description="Helical" evidence="1">
    <location>
        <begin position="41"/>
        <end position="61"/>
    </location>
</feature>
<evidence type="ECO:0000256" key="1">
    <source>
        <dbReference type="SAM" id="Phobius"/>
    </source>
</evidence>
<feature type="domain" description="DUF6536" evidence="2">
    <location>
        <begin position="85"/>
        <end position="138"/>
    </location>
</feature>
<evidence type="ECO:0000313" key="4">
    <source>
        <dbReference type="Proteomes" id="UP001056384"/>
    </source>
</evidence>
<dbReference type="EMBL" id="CP099429">
    <property type="protein sequence ID" value="USW59246.1"/>
    <property type="molecule type" value="Genomic_DNA"/>
</dbReference>
<accession>A0A9Q9BA95</accession>
<evidence type="ECO:0000259" key="2">
    <source>
        <dbReference type="Pfam" id="PF20163"/>
    </source>
</evidence>
<evidence type="ECO:0000313" key="3">
    <source>
        <dbReference type="EMBL" id="USW59246.1"/>
    </source>
</evidence>
<dbReference type="Pfam" id="PF20163">
    <property type="entry name" value="DUF6536"/>
    <property type="match status" value="1"/>
</dbReference>
<feature type="transmembrane region" description="Helical" evidence="1">
    <location>
        <begin position="95"/>
        <end position="115"/>
    </location>
</feature>
<dbReference type="OrthoDB" id="3645357at2759"/>
<sequence length="212" mass="23528">MAKAIFRSLASKPTTGTALLDSSLQATNKEPAKLAAWRVTVVGYIGVACTVLFTNVVIPIWTSTKLSSSIGVATVFTGDAYTSQPSIRNLATIPLWRTILWALLFSSSIPLHLLYNSVIFNTRWTYNYDVFAVTQDFLNGSIGHENEWLSAEMLHPVRNMQNNTLDLIRMSKQDCLTTYAQSKFNTRWRNLLVVTNASLPSDDAIVNAYSGN</sequence>
<keyword evidence="1" id="KW-0472">Membrane</keyword>
<organism evidence="3 4">
    <name type="scientific">Septoria linicola</name>
    <dbReference type="NCBI Taxonomy" id="215465"/>
    <lineage>
        <taxon>Eukaryota</taxon>
        <taxon>Fungi</taxon>
        <taxon>Dikarya</taxon>
        <taxon>Ascomycota</taxon>
        <taxon>Pezizomycotina</taxon>
        <taxon>Dothideomycetes</taxon>
        <taxon>Dothideomycetidae</taxon>
        <taxon>Mycosphaerellales</taxon>
        <taxon>Mycosphaerellaceae</taxon>
        <taxon>Septoria</taxon>
    </lineage>
</organism>